<keyword evidence="7 13" id="KW-0472">Membrane</keyword>
<feature type="transmembrane region" description="Helical" evidence="13">
    <location>
        <begin position="434"/>
        <end position="456"/>
    </location>
</feature>
<sequence>MNNIMLIRILITLIIISFILLCALHPSIWFILHKELCLKNNSQLYQNWLKPSLPIMIQFYFFNITNPYEFQNGAKPILKQLGPYTYNEKRYKYNIKHNYFNGTIEYQEYKQYYFNPNLSIGDENDLITHVNLGFVAIATKLNSLPWSINYLIELFEKYHHYKLIQIKTIKQLLWGYNDPFLTLLSNYGLNISTTKIGLLLNHNNTLSSTILINDGLKIYKNQGKILKFHHQNYLNYWTTKTANMINGTDGTIYHLFMDKLEKPYIFAYDLCRSIQLIKHSEIHISNLPVYKYILSEDTFKSGQLYEKNKGFCLNWSNCFKDGVLDMSSCQPNAPVVVSQPHFLNADKSYQTAIDNIQYNNEEYNTTIYLEPITGLIINASIKLQINVVIKNNPKIEQLRNLSDILLPLVYFNETVYLNQPIINQLNRFLIQIPIIIQIILMIIIIFNGIWLCSILFKSFMRNNHRRNHGNGENQWLLSPELRSNYATYTYIFHVNNINN</sequence>
<keyword evidence="8" id="KW-1015">Disulfide bond</keyword>
<feature type="transmembrane region" description="Helical" evidence="13">
    <location>
        <begin position="7"/>
        <end position="32"/>
    </location>
</feature>
<protein>
    <recommendedName>
        <fullName evidence="11">Scavenger receptor class B member 1</fullName>
    </recommendedName>
    <alternativeName>
        <fullName evidence="12">SR-BI</fullName>
    </alternativeName>
</protein>
<dbReference type="AlphaFoldDB" id="A0AA85G941"/>
<dbReference type="Pfam" id="PF01130">
    <property type="entry name" value="CD36"/>
    <property type="match status" value="1"/>
</dbReference>
<keyword evidence="14" id="KW-1185">Reference proteome</keyword>
<dbReference type="PRINTS" id="PR01609">
    <property type="entry name" value="CD36FAMILY"/>
</dbReference>
<proteinExistence type="inferred from homology"/>
<evidence type="ECO:0000256" key="5">
    <source>
        <dbReference type="ARBA" id="ARBA00022692"/>
    </source>
</evidence>
<comment type="subcellular location">
    <subcellularLocation>
        <location evidence="2">Cell membrane</location>
        <topology evidence="2">Multi-pass membrane protein</topology>
    </subcellularLocation>
    <subcellularLocation>
        <location evidence="1">Membrane</location>
        <location evidence="1">Caveola</location>
        <topology evidence="1">Multi-pass membrane protein</topology>
    </subcellularLocation>
</comment>
<dbReference type="GO" id="GO:0005737">
    <property type="term" value="C:cytoplasm"/>
    <property type="evidence" value="ECO:0007669"/>
    <property type="project" value="TreeGrafter"/>
</dbReference>
<dbReference type="InterPro" id="IPR002159">
    <property type="entry name" value="CD36_fam"/>
</dbReference>
<evidence type="ECO:0000256" key="9">
    <source>
        <dbReference type="ARBA" id="ARBA00023170"/>
    </source>
</evidence>
<evidence type="ECO:0000256" key="11">
    <source>
        <dbReference type="ARBA" id="ARBA00040821"/>
    </source>
</evidence>
<evidence type="ECO:0000256" key="6">
    <source>
        <dbReference type="ARBA" id="ARBA00022989"/>
    </source>
</evidence>
<dbReference type="GO" id="GO:0005044">
    <property type="term" value="F:scavenger receptor activity"/>
    <property type="evidence" value="ECO:0007669"/>
    <property type="project" value="TreeGrafter"/>
</dbReference>
<keyword evidence="9" id="KW-0675">Receptor</keyword>
<evidence type="ECO:0000256" key="4">
    <source>
        <dbReference type="ARBA" id="ARBA00022475"/>
    </source>
</evidence>
<keyword evidence="4" id="KW-1003">Cell membrane</keyword>
<organism evidence="14 15">
    <name type="scientific">Schistosoma rodhaini</name>
    <dbReference type="NCBI Taxonomy" id="6188"/>
    <lineage>
        <taxon>Eukaryota</taxon>
        <taxon>Metazoa</taxon>
        <taxon>Spiralia</taxon>
        <taxon>Lophotrochozoa</taxon>
        <taxon>Platyhelminthes</taxon>
        <taxon>Trematoda</taxon>
        <taxon>Digenea</taxon>
        <taxon>Strigeidida</taxon>
        <taxon>Schistosomatoidea</taxon>
        <taxon>Schistosomatidae</taxon>
        <taxon>Schistosoma</taxon>
    </lineage>
</organism>
<evidence type="ECO:0000256" key="2">
    <source>
        <dbReference type="ARBA" id="ARBA00004651"/>
    </source>
</evidence>
<dbReference type="GO" id="GO:0005901">
    <property type="term" value="C:caveola"/>
    <property type="evidence" value="ECO:0007669"/>
    <property type="project" value="UniProtKB-SubCell"/>
</dbReference>
<reference evidence="14" key="1">
    <citation type="submission" date="2022-06" db="EMBL/GenBank/DDBJ databases">
        <authorList>
            <person name="Berger JAMES D."/>
            <person name="Berger JAMES D."/>
        </authorList>
    </citation>
    <scope>NUCLEOTIDE SEQUENCE [LARGE SCALE GENOMIC DNA]</scope>
</reference>
<keyword evidence="5 13" id="KW-0812">Transmembrane</keyword>
<evidence type="ECO:0000256" key="3">
    <source>
        <dbReference type="ARBA" id="ARBA00010532"/>
    </source>
</evidence>
<evidence type="ECO:0000256" key="13">
    <source>
        <dbReference type="SAM" id="Phobius"/>
    </source>
</evidence>
<dbReference type="Proteomes" id="UP000050792">
    <property type="component" value="Unassembled WGS sequence"/>
</dbReference>
<dbReference type="WBParaSite" id="SRDH1_81210.4">
    <property type="protein sequence ID" value="SRDH1_81210.4"/>
    <property type="gene ID" value="SRDH1_81210"/>
</dbReference>
<name>A0AA85G941_9TREM</name>
<evidence type="ECO:0000256" key="10">
    <source>
        <dbReference type="ARBA" id="ARBA00023180"/>
    </source>
</evidence>
<evidence type="ECO:0000256" key="7">
    <source>
        <dbReference type="ARBA" id="ARBA00023136"/>
    </source>
</evidence>
<dbReference type="PANTHER" id="PTHR11923">
    <property type="entry name" value="SCAVENGER RECEPTOR CLASS B TYPE-1 SR-B1"/>
    <property type="match status" value="1"/>
</dbReference>
<accession>A0AA85G941</accession>
<comment type="similarity">
    <text evidence="3">Belongs to the CD36 family.</text>
</comment>
<dbReference type="PANTHER" id="PTHR11923:SF110">
    <property type="entry name" value="SCAVENGER RECEPTOR CLASS B MEMBER 1"/>
    <property type="match status" value="1"/>
</dbReference>
<evidence type="ECO:0000256" key="8">
    <source>
        <dbReference type="ARBA" id="ARBA00023157"/>
    </source>
</evidence>
<evidence type="ECO:0000256" key="12">
    <source>
        <dbReference type="ARBA" id="ARBA00042244"/>
    </source>
</evidence>
<reference evidence="15" key="2">
    <citation type="submission" date="2023-11" db="UniProtKB">
        <authorList>
            <consortium name="WormBaseParasite"/>
        </authorList>
    </citation>
    <scope>IDENTIFICATION</scope>
</reference>
<keyword evidence="10" id="KW-0325">Glycoprotein</keyword>
<evidence type="ECO:0000313" key="14">
    <source>
        <dbReference type="Proteomes" id="UP000050792"/>
    </source>
</evidence>
<keyword evidence="6 13" id="KW-1133">Transmembrane helix</keyword>
<evidence type="ECO:0000256" key="1">
    <source>
        <dbReference type="ARBA" id="ARBA00004189"/>
    </source>
</evidence>
<evidence type="ECO:0000313" key="15">
    <source>
        <dbReference type="WBParaSite" id="SRDH1_81210.4"/>
    </source>
</evidence>